<protein>
    <recommendedName>
        <fullName evidence="4">NusG-like N-terminal domain-containing protein</fullName>
    </recommendedName>
</protein>
<evidence type="ECO:0000313" key="6">
    <source>
        <dbReference type="Proteomes" id="UP000247345"/>
    </source>
</evidence>
<dbReference type="OrthoDB" id="9796143at2"/>
<evidence type="ECO:0000256" key="1">
    <source>
        <dbReference type="ARBA" id="ARBA00022814"/>
    </source>
</evidence>
<dbReference type="InterPro" id="IPR006645">
    <property type="entry name" value="NGN-like_dom"/>
</dbReference>
<dbReference type="RefSeq" id="WP_105048756.1">
    <property type="nucleotide sequence ID" value="NZ_CP150661.1"/>
</dbReference>
<evidence type="ECO:0000256" key="3">
    <source>
        <dbReference type="ARBA" id="ARBA00023163"/>
    </source>
</evidence>
<dbReference type="PANTHER" id="PTHR30265:SF4">
    <property type="entry name" value="KOW MOTIF FAMILY PROTEIN, EXPRESSED"/>
    <property type="match status" value="1"/>
</dbReference>
<evidence type="ECO:0000313" key="5">
    <source>
        <dbReference type="EMBL" id="PQJ73090.1"/>
    </source>
</evidence>
<sequence length="175" mass="19831">MNTSKKRKEEVKWFAVYTRPKTEKKVEERLSAAGFDTFLPLQTVEKKWSDRKKRMKVPLINSYVFVKSTCKNLGQIYSIPGVINILKYLGNYAIVKDSEIENLRILSTNSHFKTTIRSTPVHVVKGAKVTVTEGPFKGLYGVYQDKAGKNKVIIVMETLGSCVEVTLPLKCLQTV</sequence>
<keyword evidence="6" id="KW-1185">Reference proteome</keyword>
<dbReference type="AlphaFoldDB" id="A0A2P6CDW1"/>
<evidence type="ECO:0000256" key="2">
    <source>
        <dbReference type="ARBA" id="ARBA00023015"/>
    </source>
</evidence>
<keyword evidence="1" id="KW-0889">Transcription antitermination</keyword>
<dbReference type="GO" id="GO:0006354">
    <property type="term" value="P:DNA-templated transcription elongation"/>
    <property type="evidence" value="ECO:0007669"/>
    <property type="project" value="InterPro"/>
</dbReference>
<proteinExistence type="predicted"/>
<dbReference type="PANTHER" id="PTHR30265">
    <property type="entry name" value="RHO-INTERACTING TRANSCRIPTION TERMINATION FACTOR NUSG"/>
    <property type="match status" value="1"/>
</dbReference>
<evidence type="ECO:0000259" key="4">
    <source>
        <dbReference type="Pfam" id="PF02357"/>
    </source>
</evidence>
<dbReference type="Proteomes" id="UP000247345">
    <property type="component" value="Unassembled WGS sequence"/>
</dbReference>
<accession>A0A2P6CDW1</accession>
<dbReference type="Gene3D" id="3.30.70.940">
    <property type="entry name" value="NusG, N-terminal domain"/>
    <property type="match status" value="1"/>
</dbReference>
<dbReference type="CDD" id="cd09895">
    <property type="entry name" value="NGN_SP_UpxY"/>
    <property type="match status" value="1"/>
</dbReference>
<dbReference type="InterPro" id="IPR036735">
    <property type="entry name" value="NGN_dom_sf"/>
</dbReference>
<keyword evidence="3" id="KW-0804">Transcription</keyword>
<dbReference type="Pfam" id="PF02357">
    <property type="entry name" value="NusG"/>
    <property type="match status" value="1"/>
</dbReference>
<dbReference type="NCBIfam" id="NF033644">
    <property type="entry name" value="antiterm_UpxY"/>
    <property type="match status" value="1"/>
</dbReference>
<feature type="domain" description="NusG-like N-terminal" evidence="4">
    <location>
        <begin position="12"/>
        <end position="104"/>
    </location>
</feature>
<dbReference type="InterPro" id="IPR008991">
    <property type="entry name" value="Translation_prot_SH3-like_sf"/>
</dbReference>
<dbReference type="InterPro" id="IPR043425">
    <property type="entry name" value="NusG-like"/>
</dbReference>
<dbReference type="GO" id="GO:0031564">
    <property type="term" value="P:transcription antitermination"/>
    <property type="evidence" value="ECO:0007669"/>
    <property type="project" value="UniProtKB-KW"/>
</dbReference>
<comment type="caution">
    <text evidence="5">The sequence shown here is derived from an EMBL/GenBank/DDBJ whole genome shotgun (WGS) entry which is preliminary data.</text>
</comment>
<reference evidence="5 6" key="1">
    <citation type="submission" date="2016-12" db="EMBL/GenBank/DDBJ databases">
        <title>Trade-off between light-utilization and light-protection in marine flavobacteria.</title>
        <authorList>
            <person name="Kumagai Y."/>
            <person name="Yoshizawa S."/>
            <person name="Kogure K."/>
            <person name="Iwasaki W."/>
        </authorList>
    </citation>
    <scope>NUCLEOTIDE SEQUENCE [LARGE SCALE GENOMIC DNA]</scope>
    <source>
        <strain evidence="5 6">KCTC 12100</strain>
    </source>
</reference>
<name>A0A2P6CDW1_9FLAO</name>
<keyword evidence="2" id="KW-0805">Transcription regulation</keyword>
<dbReference type="SUPFAM" id="SSF50104">
    <property type="entry name" value="Translation proteins SH3-like domain"/>
    <property type="match status" value="1"/>
</dbReference>
<dbReference type="SUPFAM" id="SSF82679">
    <property type="entry name" value="N-utilization substance G protein NusG, N-terminal domain"/>
    <property type="match status" value="1"/>
</dbReference>
<dbReference type="EMBL" id="MSCK01000001">
    <property type="protein sequence ID" value="PQJ73090.1"/>
    <property type="molecule type" value="Genomic_DNA"/>
</dbReference>
<gene>
    <name evidence="5" type="ORF">BTO14_07385</name>
</gene>
<organism evidence="5 6">
    <name type="scientific">Polaribacter butkevichii</name>
    <dbReference type="NCBI Taxonomy" id="218490"/>
    <lineage>
        <taxon>Bacteria</taxon>
        <taxon>Pseudomonadati</taxon>
        <taxon>Bacteroidota</taxon>
        <taxon>Flavobacteriia</taxon>
        <taxon>Flavobacteriales</taxon>
        <taxon>Flavobacteriaceae</taxon>
    </lineage>
</organism>